<evidence type="ECO:0000313" key="10">
    <source>
        <dbReference type="Proteomes" id="UP001152622"/>
    </source>
</evidence>
<accession>A0A9Q1GEI4</accession>
<feature type="compositionally biased region" description="Low complexity" evidence="7">
    <location>
        <begin position="170"/>
        <end position="179"/>
    </location>
</feature>
<protein>
    <recommendedName>
        <fullName evidence="11">Fibroblast growth factor-binding protein 1</fullName>
    </recommendedName>
</protein>
<evidence type="ECO:0008006" key="11">
    <source>
        <dbReference type="Google" id="ProtNLM"/>
    </source>
</evidence>
<keyword evidence="5" id="KW-1015">Disulfide bond</keyword>
<evidence type="ECO:0000313" key="9">
    <source>
        <dbReference type="EMBL" id="KAJ8382685.1"/>
    </source>
</evidence>
<feature type="region of interest" description="Disordered" evidence="7">
    <location>
        <begin position="168"/>
        <end position="188"/>
    </location>
</feature>
<comment type="similarity">
    <text evidence="2">Belongs to the fibroblast growth factor-binding protein family.</text>
</comment>
<dbReference type="GO" id="GO:0007267">
    <property type="term" value="P:cell-cell signaling"/>
    <property type="evidence" value="ECO:0007669"/>
    <property type="project" value="TreeGrafter"/>
</dbReference>
<sequence>MTILSNIAMVLVVACVAQLLLVADCQRAQGKRGKKDGRGSDRGNKERVPKPPSIQLPDQKEKEQKSPSVKGVFKGKFSTKDKTQCTWVATGEDMFTLGVNCKKGLDTFDCEYKARPAACPEYASRVKVYWKQIARSLKKQKALCKDPAAFVKAGMCKRAPKVAHFKLNNTPSELPESSTPSPPSSEGKACTAYQKQRAEEYCSTSWSSLCNLFFSMIQNEDC</sequence>
<evidence type="ECO:0000256" key="7">
    <source>
        <dbReference type="SAM" id="MobiDB-lite"/>
    </source>
</evidence>
<dbReference type="PANTHER" id="PTHR15258:SF2">
    <property type="entry name" value="FIBROBLAST GROWTH FACTOR-BINDING PROTEIN 1"/>
    <property type="match status" value="1"/>
</dbReference>
<feature type="compositionally biased region" description="Basic and acidic residues" evidence="7">
    <location>
        <begin position="36"/>
        <end position="49"/>
    </location>
</feature>
<dbReference type="Proteomes" id="UP001152622">
    <property type="component" value="Chromosome 1"/>
</dbReference>
<dbReference type="OrthoDB" id="8875908at2759"/>
<keyword evidence="10" id="KW-1185">Reference proteome</keyword>
<evidence type="ECO:0000256" key="4">
    <source>
        <dbReference type="ARBA" id="ARBA00022729"/>
    </source>
</evidence>
<evidence type="ECO:0000256" key="5">
    <source>
        <dbReference type="ARBA" id="ARBA00023157"/>
    </source>
</evidence>
<comment type="subcellular location">
    <subcellularLocation>
        <location evidence="1">Secreted</location>
    </subcellularLocation>
</comment>
<comment type="caution">
    <text evidence="9">The sequence shown here is derived from an EMBL/GenBank/DDBJ whole genome shotgun (WGS) entry which is preliminary data.</text>
</comment>
<keyword evidence="4 8" id="KW-0732">Signal</keyword>
<proteinExistence type="inferred from homology"/>
<dbReference type="Pfam" id="PF06473">
    <property type="entry name" value="FGF-BP1"/>
    <property type="match status" value="2"/>
</dbReference>
<gene>
    <name evidence="9" type="ORF">SKAU_G00034630</name>
</gene>
<dbReference type="GO" id="GO:0019838">
    <property type="term" value="F:growth factor binding"/>
    <property type="evidence" value="ECO:0007669"/>
    <property type="project" value="UniProtKB-KW"/>
</dbReference>
<evidence type="ECO:0000256" key="3">
    <source>
        <dbReference type="ARBA" id="ARBA00022525"/>
    </source>
</evidence>
<keyword evidence="6" id="KW-0340">Growth factor binding</keyword>
<evidence type="ECO:0000256" key="6">
    <source>
        <dbReference type="ARBA" id="ARBA00023183"/>
    </source>
</evidence>
<evidence type="ECO:0000256" key="8">
    <source>
        <dbReference type="SAM" id="SignalP"/>
    </source>
</evidence>
<feature type="chain" id="PRO_5040313997" description="Fibroblast growth factor-binding protein 1" evidence="8">
    <location>
        <begin position="31"/>
        <end position="222"/>
    </location>
</feature>
<dbReference type="AlphaFoldDB" id="A0A9Q1GEI4"/>
<evidence type="ECO:0000256" key="1">
    <source>
        <dbReference type="ARBA" id="ARBA00004613"/>
    </source>
</evidence>
<feature type="signal peptide" evidence="8">
    <location>
        <begin position="1"/>
        <end position="30"/>
    </location>
</feature>
<dbReference type="InterPro" id="IPR010510">
    <property type="entry name" value="FGF1-bd"/>
</dbReference>
<name>A0A9Q1GEI4_SYNKA</name>
<evidence type="ECO:0000256" key="2">
    <source>
        <dbReference type="ARBA" id="ARBA00008326"/>
    </source>
</evidence>
<dbReference type="PANTHER" id="PTHR15258">
    <property type="entry name" value="FGF BINDING PROTEIN-RELATED"/>
    <property type="match status" value="1"/>
</dbReference>
<dbReference type="EMBL" id="JAINUF010000001">
    <property type="protein sequence ID" value="KAJ8382685.1"/>
    <property type="molecule type" value="Genomic_DNA"/>
</dbReference>
<dbReference type="GO" id="GO:0005576">
    <property type="term" value="C:extracellular region"/>
    <property type="evidence" value="ECO:0007669"/>
    <property type="project" value="UniProtKB-SubCell"/>
</dbReference>
<keyword evidence="3" id="KW-0964">Secreted</keyword>
<feature type="region of interest" description="Disordered" evidence="7">
    <location>
        <begin position="31"/>
        <end position="68"/>
    </location>
</feature>
<organism evidence="9 10">
    <name type="scientific">Synaphobranchus kaupii</name>
    <name type="common">Kaup's arrowtooth eel</name>
    <dbReference type="NCBI Taxonomy" id="118154"/>
    <lineage>
        <taxon>Eukaryota</taxon>
        <taxon>Metazoa</taxon>
        <taxon>Chordata</taxon>
        <taxon>Craniata</taxon>
        <taxon>Vertebrata</taxon>
        <taxon>Euteleostomi</taxon>
        <taxon>Actinopterygii</taxon>
        <taxon>Neopterygii</taxon>
        <taxon>Teleostei</taxon>
        <taxon>Anguilliformes</taxon>
        <taxon>Synaphobranchidae</taxon>
        <taxon>Synaphobranchus</taxon>
    </lineage>
</organism>
<reference evidence="9" key="1">
    <citation type="journal article" date="2023" name="Science">
        <title>Genome structures resolve the early diversification of teleost fishes.</title>
        <authorList>
            <person name="Parey E."/>
            <person name="Louis A."/>
            <person name="Montfort J."/>
            <person name="Bouchez O."/>
            <person name="Roques C."/>
            <person name="Iampietro C."/>
            <person name="Lluch J."/>
            <person name="Castinel A."/>
            <person name="Donnadieu C."/>
            <person name="Desvignes T."/>
            <person name="Floi Bucao C."/>
            <person name="Jouanno E."/>
            <person name="Wen M."/>
            <person name="Mejri S."/>
            <person name="Dirks R."/>
            <person name="Jansen H."/>
            <person name="Henkel C."/>
            <person name="Chen W.J."/>
            <person name="Zahm M."/>
            <person name="Cabau C."/>
            <person name="Klopp C."/>
            <person name="Thompson A.W."/>
            <person name="Robinson-Rechavi M."/>
            <person name="Braasch I."/>
            <person name="Lecointre G."/>
            <person name="Bobe J."/>
            <person name="Postlethwait J.H."/>
            <person name="Berthelot C."/>
            <person name="Roest Crollius H."/>
            <person name="Guiguen Y."/>
        </authorList>
    </citation>
    <scope>NUCLEOTIDE SEQUENCE</scope>
    <source>
        <strain evidence="9">WJC10195</strain>
    </source>
</reference>